<dbReference type="Gene3D" id="2.60.40.10">
    <property type="entry name" value="Immunoglobulins"/>
    <property type="match status" value="1"/>
</dbReference>
<feature type="domain" description="Peptidase M10 metallopeptidase" evidence="5">
    <location>
        <begin position="389"/>
        <end position="458"/>
    </location>
</feature>
<comment type="caution">
    <text evidence="7">The sequence shown here is derived from an EMBL/GenBank/DDBJ whole genome shotgun (WGS) entry which is preliminary data.</text>
</comment>
<gene>
    <name evidence="7" type="ORF">BXP70_21480</name>
</gene>
<dbReference type="GO" id="GO:0004222">
    <property type="term" value="F:metalloendopeptidase activity"/>
    <property type="evidence" value="ECO:0007669"/>
    <property type="project" value="InterPro"/>
</dbReference>
<dbReference type="SUPFAM" id="SSF55486">
    <property type="entry name" value="Metalloproteases ('zincins'), catalytic domain"/>
    <property type="match status" value="1"/>
</dbReference>
<name>A0A243W913_9BACT</name>
<keyword evidence="4" id="KW-0862">Zinc</keyword>
<feature type="domain" description="IPT/TIG" evidence="6">
    <location>
        <begin position="173"/>
        <end position="268"/>
    </location>
</feature>
<dbReference type="CDD" id="cd00102">
    <property type="entry name" value="IPT"/>
    <property type="match status" value="1"/>
</dbReference>
<sequence>MDPAERAQKASLVVEGEVLDARSFWDSAHRRIYTAHRVRVYKSFKGNAPVELTVLTEGGQVDLDLEQSTNTLRLAPTEQGILFLFPASFAGVESAGAVWTAYGSEQGFIRYDLASATATEPFREYPLVDANFYNTLSNATGQAVREIAPNARLSTAVAQRAAPPVAHRGTTALISSLSPTSLSAGTGAVLTITGSGFGAARGTGFVEFRNADDGGRTYIKPLDADYVSWTDTQIRVRVPSYSSTGKPAGTGVVRVTASDATQAVSTTAVTILYALTNVQADQDNQLYRPGHINANNAGGYTFQFDPGFSANTAANTAWQRALATWRCQTGVNWVVGAARTKTDVANDGENTVGFDSGAELPADVLGRTTSYYSGCRTADGSVVFWVKEIDTQFDDGRTWQFGPTRANVLQFDFESVAVHELGHAQQLSHLILPTAVMHYAIASGTNSRAISTNSDIAGGRLMLRTRSFVRPVCNPVPMLPAPLTTATATGLGGAGVQLTWNTRDECFLQTAQAFVVQRSADTTSWQTLTTLPAGATTSAYTYRDAQPLPGLSYYRLALRRPDGSLDYVAPLAVSDDASLATDLQLYPNPLTEETLRLWYTGTGTGNLTLYFYDTIGRYHNGYALPYGAGLNQLSVALNNLRAGLYLVRWRDSNGRAGTTRFVKLNE</sequence>
<dbReference type="GO" id="GO:0008270">
    <property type="term" value="F:zinc ion binding"/>
    <property type="evidence" value="ECO:0007669"/>
    <property type="project" value="InterPro"/>
</dbReference>
<dbReference type="SUPFAM" id="SSF81296">
    <property type="entry name" value="E set domains"/>
    <property type="match status" value="1"/>
</dbReference>
<dbReference type="InterPro" id="IPR001818">
    <property type="entry name" value="Pept_M10_metallopeptidase"/>
</dbReference>
<reference evidence="7 8" key="1">
    <citation type="submission" date="2017-01" db="EMBL/GenBank/DDBJ databases">
        <title>A new Hymenobacter.</title>
        <authorList>
            <person name="Liang Y."/>
            <person name="Feng F."/>
        </authorList>
    </citation>
    <scope>NUCLEOTIDE SEQUENCE [LARGE SCALE GENOMIC DNA]</scope>
    <source>
        <strain evidence="7">MIMBbqt21</strain>
    </source>
</reference>
<dbReference type="Pfam" id="PF00413">
    <property type="entry name" value="Peptidase_M10"/>
    <property type="match status" value="1"/>
</dbReference>
<dbReference type="InterPro" id="IPR024079">
    <property type="entry name" value="MetalloPept_cat_dom_sf"/>
</dbReference>
<dbReference type="InterPro" id="IPR013783">
    <property type="entry name" value="Ig-like_fold"/>
</dbReference>
<dbReference type="AlphaFoldDB" id="A0A243W913"/>
<keyword evidence="2" id="KW-0479">Metal-binding</keyword>
<keyword evidence="3" id="KW-0378">Hydrolase</keyword>
<evidence type="ECO:0008006" key="9">
    <source>
        <dbReference type="Google" id="ProtNLM"/>
    </source>
</evidence>
<evidence type="ECO:0000313" key="8">
    <source>
        <dbReference type="Proteomes" id="UP000194873"/>
    </source>
</evidence>
<evidence type="ECO:0000256" key="2">
    <source>
        <dbReference type="ARBA" id="ARBA00022723"/>
    </source>
</evidence>
<keyword evidence="8" id="KW-1185">Reference proteome</keyword>
<dbReference type="EMBL" id="MTSE01000015">
    <property type="protein sequence ID" value="OUJ71653.1"/>
    <property type="molecule type" value="Genomic_DNA"/>
</dbReference>
<protein>
    <recommendedName>
        <fullName evidence="9">Peptidase M10 metallopeptidase domain-containing protein</fullName>
    </recommendedName>
</protein>
<dbReference type="Proteomes" id="UP000194873">
    <property type="component" value="Unassembled WGS sequence"/>
</dbReference>
<evidence type="ECO:0000259" key="6">
    <source>
        <dbReference type="Pfam" id="PF01833"/>
    </source>
</evidence>
<proteinExistence type="predicted"/>
<evidence type="ECO:0000256" key="4">
    <source>
        <dbReference type="ARBA" id="ARBA00022833"/>
    </source>
</evidence>
<organism evidence="7 8">
    <name type="scientific">Hymenobacter crusticola</name>
    <dbReference type="NCBI Taxonomy" id="1770526"/>
    <lineage>
        <taxon>Bacteria</taxon>
        <taxon>Pseudomonadati</taxon>
        <taxon>Bacteroidota</taxon>
        <taxon>Cytophagia</taxon>
        <taxon>Cytophagales</taxon>
        <taxon>Hymenobacteraceae</taxon>
        <taxon>Hymenobacter</taxon>
    </lineage>
</organism>
<evidence type="ECO:0000256" key="3">
    <source>
        <dbReference type="ARBA" id="ARBA00022801"/>
    </source>
</evidence>
<accession>A0A243W913</accession>
<dbReference type="InterPro" id="IPR014756">
    <property type="entry name" value="Ig_E-set"/>
</dbReference>
<dbReference type="GO" id="GO:0006508">
    <property type="term" value="P:proteolysis"/>
    <property type="evidence" value="ECO:0007669"/>
    <property type="project" value="UniProtKB-KW"/>
</dbReference>
<evidence type="ECO:0000259" key="5">
    <source>
        <dbReference type="Pfam" id="PF00413"/>
    </source>
</evidence>
<dbReference type="InterPro" id="IPR002909">
    <property type="entry name" value="IPT_dom"/>
</dbReference>
<evidence type="ECO:0000256" key="1">
    <source>
        <dbReference type="ARBA" id="ARBA00022670"/>
    </source>
</evidence>
<evidence type="ECO:0000313" key="7">
    <source>
        <dbReference type="EMBL" id="OUJ71653.1"/>
    </source>
</evidence>
<keyword evidence="1" id="KW-0645">Protease</keyword>
<dbReference type="Pfam" id="PF01833">
    <property type="entry name" value="TIG"/>
    <property type="match status" value="1"/>
</dbReference>
<dbReference type="GO" id="GO:0031012">
    <property type="term" value="C:extracellular matrix"/>
    <property type="evidence" value="ECO:0007669"/>
    <property type="project" value="InterPro"/>
</dbReference>
<dbReference type="Gene3D" id="3.40.390.10">
    <property type="entry name" value="Collagenase (Catalytic Domain)"/>
    <property type="match status" value="1"/>
</dbReference>